<evidence type="ECO:0000313" key="2">
    <source>
        <dbReference type="Proteomes" id="UP001242480"/>
    </source>
</evidence>
<proteinExistence type="predicted"/>
<gene>
    <name evidence="1" type="ORF">QO011_003353</name>
</gene>
<reference evidence="1 2" key="1">
    <citation type="submission" date="2023-07" db="EMBL/GenBank/DDBJ databases">
        <title>Genomic Encyclopedia of Type Strains, Phase IV (KMG-IV): sequencing the most valuable type-strain genomes for metagenomic binning, comparative biology and taxonomic classification.</title>
        <authorList>
            <person name="Goeker M."/>
        </authorList>
    </citation>
    <scope>NUCLEOTIDE SEQUENCE [LARGE SCALE GENOMIC DNA]</scope>
    <source>
        <strain evidence="1 2">DSM 19619</strain>
    </source>
</reference>
<name>A0ABU0J7U2_9HYPH</name>
<dbReference type="EMBL" id="JAUSVX010000005">
    <property type="protein sequence ID" value="MDQ0470337.1"/>
    <property type="molecule type" value="Genomic_DNA"/>
</dbReference>
<accession>A0ABU0J7U2</accession>
<protein>
    <submittedName>
        <fullName evidence="1">Uncharacterized protein</fullName>
    </submittedName>
</protein>
<keyword evidence="2" id="KW-1185">Reference proteome</keyword>
<comment type="caution">
    <text evidence="1">The sequence shown here is derived from an EMBL/GenBank/DDBJ whole genome shotgun (WGS) entry which is preliminary data.</text>
</comment>
<organism evidence="1 2">
    <name type="scientific">Labrys wisconsinensis</name>
    <dbReference type="NCBI Taxonomy" id="425677"/>
    <lineage>
        <taxon>Bacteria</taxon>
        <taxon>Pseudomonadati</taxon>
        <taxon>Pseudomonadota</taxon>
        <taxon>Alphaproteobacteria</taxon>
        <taxon>Hyphomicrobiales</taxon>
        <taxon>Xanthobacteraceae</taxon>
        <taxon>Labrys</taxon>
    </lineage>
</organism>
<sequence>MAADFKGYMDDSFKDPLLVIGGYVGGYLRWEFFEAEWSAVLGRHGVPYFHMKEMASPTGVYAKWHPIEEHKEEVRSFLSDLTKIITESRLVAILSLVRLADLDRFEKERKLKLDPYVLAIYGCMRGACEENPGFNTELVFDHFDKTSSRLRKASEYASHSSDLKDNLPNIKLTPLNRDITSRKILPLQAADLAAWEFRKHHDNVKESLDLVQDILDADFAWEVQEQWILDRFGSHEKTMRKSAQALFVGNEVYPRIWDYKTLNEAHELQNGIWCS</sequence>
<dbReference type="Proteomes" id="UP001242480">
    <property type="component" value="Unassembled WGS sequence"/>
</dbReference>
<dbReference type="RefSeq" id="WP_307274168.1">
    <property type="nucleotide sequence ID" value="NZ_JAUSVX010000005.1"/>
</dbReference>
<evidence type="ECO:0000313" key="1">
    <source>
        <dbReference type="EMBL" id="MDQ0470337.1"/>
    </source>
</evidence>